<gene>
    <name evidence="1" type="ORF">CPSG_04596</name>
</gene>
<accession>E9D355</accession>
<evidence type="ECO:0000313" key="1">
    <source>
        <dbReference type="EMBL" id="EFW19050.1"/>
    </source>
</evidence>
<sequence length="127" mass="14576">MTYYFRPVITLIFTEMCEFLKQYKASPTGELAWWAPRADYVNFVMRQLRPTNNSQLCFNMASFSEDDRNTIKKYPLNHSLDQLQDLLQDTEDSYTPHLISDDGALDGLDEASSGYASTMMAPIKGEK</sequence>
<dbReference type="Proteomes" id="UP000002497">
    <property type="component" value="Unassembled WGS sequence"/>
</dbReference>
<reference evidence="2" key="1">
    <citation type="journal article" date="2010" name="Genome Res.">
        <title>Population genomic sequencing of Coccidioides fungi reveals recent hybridization and transposon control.</title>
        <authorList>
            <person name="Neafsey D.E."/>
            <person name="Barker B.M."/>
            <person name="Sharpton T.J."/>
            <person name="Stajich J.E."/>
            <person name="Park D.J."/>
            <person name="Whiston E."/>
            <person name="Hung C.-Y."/>
            <person name="McMahan C."/>
            <person name="White J."/>
            <person name="Sykes S."/>
            <person name="Heiman D."/>
            <person name="Young S."/>
            <person name="Zeng Q."/>
            <person name="Abouelleil A."/>
            <person name="Aftuck L."/>
            <person name="Bessette D."/>
            <person name="Brown A."/>
            <person name="FitzGerald M."/>
            <person name="Lui A."/>
            <person name="Macdonald J.P."/>
            <person name="Priest M."/>
            <person name="Orbach M.J."/>
            <person name="Galgiani J.N."/>
            <person name="Kirkland T.N."/>
            <person name="Cole G.T."/>
            <person name="Birren B.W."/>
            <person name="Henn M.R."/>
            <person name="Taylor J.W."/>
            <person name="Rounsley S.D."/>
        </authorList>
    </citation>
    <scope>NUCLEOTIDE SEQUENCE [LARGE SCALE GENOMIC DNA]</scope>
    <source>
        <strain evidence="2">RMSCC 757 / Silveira</strain>
    </source>
</reference>
<keyword evidence="2" id="KW-1185">Reference proteome</keyword>
<dbReference type="VEuPathDB" id="FungiDB:D8B26_007235"/>
<protein>
    <submittedName>
        <fullName evidence="1">Predicted protein</fullName>
    </submittedName>
</protein>
<proteinExistence type="predicted"/>
<name>E9D355_COCPS</name>
<dbReference type="EMBL" id="GL636491">
    <property type="protein sequence ID" value="EFW19050.1"/>
    <property type="molecule type" value="Genomic_DNA"/>
</dbReference>
<dbReference type="HOGENOM" id="CLU_1970360_0_0_1"/>
<reference evidence="2" key="2">
    <citation type="submission" date="2010-03" db="EMBL/GenBank/DDBJ databases">
        <title>The genome sequence of Coccidioides posadasii strain Silveira.</title>
        <authorList>
            <consortium name="The Broad Institute Genome Sequencing Center for Infectious Disease"/>
            <person name="Neafsey D."/>
            <person name="Orbach M."/>
            <person name="Henn M.R."/>
            <person name="Cole G.T."/>
            <person name="Galgiani J."/>
            <person name="Gardner M.J."/>
            <person name="Kirkland T.N."/>
            <person name="Taylor J.W."/>
            <person name="Young S.K."/>
            <person name="Zeng Q."/>
            <person name="Koehrsen M."/>
            <person name="Alvarado L."/>
            <person name="Berlin A."/>
            <person name="Borenstein D."/>
            <person name="Chapman S.B."/>
            <person name="Chen Z."/>
            <person name="Engels R."/>
            <person name="Freedman E."/>
            <person name="Gellesch M."/>
            <person name="Goldberg J."/>
            <person name="Griggs A."/>
            <person name="Gujja S."/>
            <person name="Heilman E."/>
            <person name="Heiman D."/>
            <person name="Howarth C."/>
            <person name="Jen D."/>
            <person name="Larson L."/>
            <person name="Mehta T."/>
            <person name="Neiman D."/>
            <person name="Park D."/>
            <person name="Pearson M."/>
            <person name="Richards J."/>
            <person name="Roberts A."/>
            <person name="Saif S."/>
            <person name="Shea T."/>
            <person name="Shenoy N."/>
            <person name="Sisk P."/>
            <person name="Stolte C."/>
            <person name="Sykes S."/>
            <person name="Walk T."/>
            <person name="White J."/>
            <person name="Yandava C."/>
            <person name="Haas B."/>
            <person name="Nusbaum C."/>
            <person name="Birren B."/>
        </authorList>
    </citation>
    <scope>NUCLEOTIDE SEQUENCE [LARGE SCALE GENOMIC DNA]</scope>
    <source>
        <strain evidence="2">RMSCC 757 / Silveira</strain>
    </source>
</reference>
<organism evidence="2">
    <name type="scientific">Coccidioides posadasii (strain RMSCC 757 / Silveira)</name>
    <name type="common">Valley fever fungus</name>
    <dbReference type="NCBI Taxonomy" id="443226"/>
    <lineage>
        <taxon>Eukaryota</taxon>
        <taxon>Fungi</taxon>
        <taxon>Dikarya</taxon>
        <taxon>Ascomycota</taxon>
        <taxon>Pezizomycotina</taxon>
        <taxon>Eurotiomycetes</taxon>
        <taxon>Eurotiomycetidae</taxon>
        <taxon>Onygenales</taxon>
        <taxon>Onygenaceae</taxon>
        <taxon>Coccidioides</taxon>
    </lineage>
</organism>
<dbReference type="VEuPathDB" id="FungiDB:CPSG_04596"/>
<evidence type="ECO:0000313" key="2">
    <source>
        <dbReference type="Proteomes" id="UP000002497"/>
    </source>
</evidence>
<dbReference type="AlphaFoldDB" id="E9D355"/>
<dbReference type="STRING" id="443226.E9D355"/>